<evidence type="ECO:0000313" key="2">
    <source>
        <dbReference type="EMBL" id="TMS34311.1"/>
    </source>
</evidence>
<reference evidence="2 3" key="1">
    <citation type="journal article" date="2015" name="Genome Biol.">
        <title>Comparative genomics of Steinernema reveals deeply conserved gene regulatory networks.</title>
        <authorList>
            <person name="Dillman A.R."/>
            <person name="Macchietto M."/>
            <person name="Porter C.F."/>
            <person name="Rogers A."/>
            <person name="Williams B."/>
            <person name="Antoshechkin I."/>
            <person name="Lee M.M."/>
            <person name="Goodwin Z."/>
            <person name="Lu X."/>
            <person name="Lewis E.E."/>
            <person name="Goodrich-Blair H."/>
            <person name="Stock S.P."/>
            <person name="Adams B.J."/>
            <person name="Sternberg P.W."/>
            <person name="Mortazavi A."/>
        </authorList>
    </citation>
    <scope>NUCLEOTIDE SEQUENCE [LARGE SCALE GENOMIC DNA]</scope>
    <source>
        <strain evidence="2 3">ALL</strain>
    </source>
</reference>
<keyword evidence="3" id="KW-1185">Reference proteome</keyword>
<accession>A0A4U8UN68</accession>
<gene>
    <name evidence="2" type="ORF">L596_001936</name>
</gene>
<feature type="transmembrane region" description="Helical" evidence="1">
    <location>
        <begin position="134"/>
        <end position="154"/>
    </location>
</feature>
<dbReference type="Proteomes" id="UP000298663">
    <property type="component" value="Chromosome X"/>
</dbReference>
<organism evidence="2 3">
    <name type="scientific">Steinernema carpocapsae</name>
    <name type="common">Entomopathogenic nematode</name>
    <dbReference type="NCBI Taxonomy" id="34508"/>
    <lineage>
        <taxon>Eukaryota</taxon>
        <taxon>Metazoa</taxon>
        <taxon>Ecdysozoa</taxon>
        <taxon>Nematoda</taxon>
        <taxon>Chromadorea</taxon>
        <taxon>Rhabditida</taxon>
        <taxon>Tylenchina</taxon>
        <taxon>Panagrolaimomorpha</taxon>
        <taxon>Strongyloidoidea</taxon>
        <taxon>Steinernematidae</taxon>
        <taxon>Steinernema</taxon>
    </lineage>
</organism>
<evidence type="ECO:0000313" key="3">
    <source>
        <dbReference type="Proteomes" id="UP000298663"/>
    </source>
</evidence>
<name>A0A4U8UN68_STECR</name>
<protein>
    <submittedName>
        <fullName evidence="2">Uncharacterized protein</fullName>
    </submittedName>
</protein>
<proteinExistence type="predicted"/>
<keyword evidence="1" id="KW-1133">Transmembrane helix</keyword>
<reference evidence="2 3" key="2">
    <citation type="journal article" date="2019" name="G3 (Bethesda)">
        <title>Hybrid Assembly of the Genome of the Entomopathogenic Nematode Steinernema carpocapsae Identifies the X-Chromosome.</title>
        <authorList>
            <person name="Serra L."/>
            <person name="Macchietto M."/>
            <person name="Macias-Munoz A."/>
            <person name="McGill C.J."/>
            <person name="Rodriguez I.M."/>
            <person name="Rodriguez B."/>
            <person name="Murad R."/>
            <person name="Mortazavi A."/>
        </authorList>
    </citation>
    <scope>NUCLEOTIDE SEQUENCE [LARGE SCALE GENOMIC DNA]</scope>
    <source>
        <strain evidence="2 3">ALL</strain>
    </source>
</reference>
<keyword evidence="1" id="KW-0472">Membrane</keyword>
<dbReference type="EMBL" id="CM016762">
    <property type="protein sequence ID" value="TMS34311.1"/>
    <property type="molecule type" value="Genomic_DNA"/>
</dbReference>
<dbReference type="EMBL" id="AZBU02000001">
    <property type="protein sequence ID" value="TMS34311.1"/>
    <property type="molecule type" value="Genomic_DNA"/>
</dbReference>
<keyword evidence="1" id="KW-0812">Transmembrane</keyword>
<comment type="caution">
    <text evidence="2">The sequence shown here is derived from an EMBL/GenBank/DDBJ whole genome shotgun (WGS) entry which is preliminary data.</text>
</comment>
<sequence>MSFEIIRVALFESTIVNSVLSFVVRPVALQDYLIYVFSPFDHLEPIPEPLSWLPKHRSTPEALRIGDCFRKWNKQVLNKLIRGQSPSPCACKSVRTEGGSIGGLEATKPFSPPFRLSPNRPFCLRKRYSSISTFSASALLVHGLHAIFTLLLLVSRLEKEL</sequence>
<dbReference type="AlphaFoldDB" id="A0A4U8UN68"/>
<evidence type="ECO:0000256" key="1">
    <source>
        <dbReference type="SAM" id="Phobius"/>
    </source>
</evidence>